<reference evidence="2 4" key="1">
    <citation type="submission" date="2017-01" db="EMBL/GenBank/DDBJ databases">
        <authorList>
            <person name="Mah S.A."/>
            <person name="Swanson W.J."/>
            <person name="Moy G.W."/>
            <person name="Vacquier V.D."/>
        </authorList>
    </citation>
    <scope>NUCLEOTIDE SEQUENCE [LARGE SCALE GENOMIC DNA]</scope>
    <source>
        <strain evidence="2 4">GSMNP</strain>
    </source>
</reference>
<gene>
    <name evidence="2" type="ORF">AYI70_g11219</name>
    <name evidence="3" type="ORF">AYI70_g2381</name>
</gene>
<feature type="compositionally biased region" description="Basic and acidic residues" evidence="1">
    <location>
        <begin position="173"/>
        <end position="184"/>
    </location>
</feature>
<comment type="caution">
    <text evidence="2">The sequence shown here is derived from an EMBL/GenBank/DDBJ whole genome shotgun (WGS) entry which is preliminary data.</text>
</comment>
<name>A0A1R1X2U0_9FUNG</name>
<evidence type="ECO:0000313" key="4">
    <source>
        <dbReference type="Proteomes" id="UP000187283"/>
    </source>
</evidence>
<dbReference type="AlphaFoldDB" id="A0A1R1X2U0"/>
<evidence type="ECO:0000313" key="3">
    <source>
        <dbReference type="EMBL" id="OMJ23263.1"/>
    </source>
</evidence>
<dbReference type="EMBL" id="LSSN01000576">
    <property type="protein sequence ID" value="OMJ23263.1"/>
    <property type="molecule type" value="Genomic_DNA"/>
</dbReference>
<accession>A0A1R1X2U0</accession>
<dbReference type="EMBL" id="LSSN01005631">
    <property type="protein sequence ID" value="OMJ08945.1"/>
    <property type="molecule type" value="Genomic_DNA"/>
</dbReference>
<protein>
    <submittedName>
        <fullName evidence="2">Uncharacterized protein</fullName>
    </submittedName>
</protein>
<feature type="region of interest" description="Disordered" evidence="1">
    <location>
        <begin position="155"/>
        <end position="184"/>
    </location>
</feature>
<evidence type="ECO:0000313" key="2">
    <source>
        <dbReference type="EMBL" id="OMJ08945.1"/>
    </source>
</evidence>
<keyword evidence="4" id="KW-1185">Reference proteome</keyword>
<proteinExistence type="predicted"/>
<sequence length="184" mass="19818">FIKPVEESKVINDTKVSTNDETVTNKPSIVNRQRGTVGLKKPPASSLIAAEIPSSPIEKVSSGDDTESDGSTDDNNQPLIKRTTKSTINSDDSYDISMDSDMSFPMEIKKEFIPPNPSPKSDSDGYSPPSAHALMAAKARMGQISEQAFNNYVSNVDKAPPGSNKAAIEPGSDAEHQEISDIEY</sequence>
<evidence type="ECO:0000256" key="1">
    <source>
        <dbReference type="SAM" id="MobiDB-lite"/>
    </source>
</evidence>
<organism evidence="2 4">
    <name type="scientific">Smittium culicis</name>
    <dbReference type="NCBI Taxonomy" id="133412"/>
    <lineage>
        <taxon>Eukaryota</taxon>
        <taxon>Fungi</taxon>
        <taxon>Fungi incertae sedis</taxon>
        <taxon>Zoopagomycota</taxon>
        <taxon>Kickxellomycotina</taxon>
        <taxon>Harpellomycetes</taxon>
        <taxon>Harpellales</taxon>
        <taxon>Legeriomycetaceae</taxon>
        <taxon>Smittium</taxon>
    </lineage>
</organism>
<feature type="compositionally biased region" description="Polar residues" evidence="1">
    <location>
        <begin position="16"/>
        <end position="34"/>
    </location>
</feature>
<feature type="non-terminal residue" evidence="2">
    <location>
        <position position="1"/>
    </location>
</feature>
<feature type="region of interest" description="Disordered" evidence="1">
    <location>
        <begin position="16"/>
        <end position="131"/>
    </location>
</feature>
<dbReference type="Proteomes" id="UP000187283">
    <property type="component" value="Unassembled WGS sequence"/>
</dbReference>